<dbReference type="GO" id="GO:0016994">
    <property type="term" value="F:precorrin-6A reductase activity"/>
    <property type="evidence" value="ECO:0007669"/>
    <property type="project" value="InterPro"/>
</dbReference>
<keyword evidence="2" id="KW-0169">Cobalamin biosynthesis</keyword>
<dbReference type="PANTHER" id="PTHR36925">
    <property type="entry name" value="COBALT-PRECORRIN-6A REDUCTASE"/>
    <property type="match status" value="1"/>
</dbReference>
<dbReference type="Proteomes" id="UP000199163">
    <property type="component" value="Unassembled WGS sequence"/>
</dbReference>
<evidence type="ECO:0000313" key="4">
    <source>
        <dbReference type="EMBL" id="SDH03947.1"/>
    </source>
</evidence>
<name>A0A1G7Z5P8_9BACI</name>
<dbReference type="Pfam" id="PF02571">
    <property type="entry name" value="CbiJ"/>
    <property type="match status" value="1"/>
</dbReference>
<reference evidence="4 5" key="1">
    <citation type="submission" date="2016-10" db="EMBL/GenBank/DDBJ databases">
        <authorList>
            <person name="de Groot N.N."/>
        </authorList>
    </citation>
    <scope>NUCLEOTIDE SEQUENCE [LARGE SCALE GENOMIC DNA]</scope>
    <source>
        <strain evidence="4 5">DSM 21632</strain>
    </source>
</reference>
<evidence type="ECO:0000256" key="2">
    <source>
        <dbReference type="ARBA" id="ARBA00022573"/>
    </source>
</evidence>
<keyword evidence="5" id="KW-1185">Reference proteome</keyword>
<evidence type="ECO:0000313" key="5">
    <source>
        <dbReference type="Proteomes" id="UP000199163"/>
    </source>
</evidence>
<dbReference type="STRING" id="568899.SAMN05192534_101410"/>
<dbReference type="GO" id="GO:0009236">
    <property type="term" value="P:cobalamin biosynthetic process"/>
    <property type="evidence" value="ECO:0007669"/>
    <property type="project" value="UniProtKB-UniPathway"/>
</dbReference>
<dbReference type="NCBIfam" id="TIGR00715">
    <property type="entry name" value="precor6x_red"/>
    <property type="match status" value="1"/>
</dbReference>
<dbReference type="UniPathway" id="UPA00148"/>
<proteinExistence type="predicted"/>
<accession>A0A1G7Z5P8</accession>
<keyword evidence="3" id="KW-0560">Oxidoreductase</keyword>
<dbReference type="InterPro" id="IPR003723">
    <property type="entry name" value="Precorrin-6x_reduct"/>
</dbReference>
<dbReference type="AlphaFoldDB" id="A0A1G7Z5P8"/>
<dbReference type="PANTHER" id="PTHR36925:SF1">
    <property type="entry name" value="COBALT-PRECORRIN-6A REDUCTASE"/>
    <property type="match status" value="1"/>
</dbReference>
<evidence type="ECO:0000256" key="1">
    <source>
        <dbReference type="ARBA" id="ARBA00004953"/>
    </source>
</evidence>
<dbReference type="PROSITE" id="PS51014">
    <property type="entry name" value="COBK_CBIJ"/>
    <property type="match status" value="1"/>
</dbReference>
<evidence type="ECO:0000256" key="3">
    <source>
        <dbReference type="ARBA" id="ARBA00023002"/>
    </source>
</evidence>
<protein>
    <submittedName>
        <fullName evidence="4">Precorrin-6A/cobalt-precorrin-6A reductase</fullName>
    </submittedName>
</protein>
<dbReference type="OrthoDB" id="9780707at2"/>
<gene>
    <name evidence="4" type="ORF">SAMN05192534_101410</name>
</gene>
<dbReference type="EMBL" id="FNDK01000001">
    <property type="protein sequence ID" value="SDH03947.1"/>
    <property type="molecule type" value="Genomic_DNA"/>
</dbReference>
<sequence length="259" mass="28913">MMIFMLAGTSDAKELAEAVQQNGYRVLASVVTEEAAVKLEKNRISTRVGRLSAQEMVNVIKDEAVSIVVDASHPFAEDASKHAIQAANDANVPYIRYERSSIHTYDSHLFKVDSYEEAAVKAKKKSGTVFLTTGSKTLHVFAKELLDDKNVRMICRMLPRMENMEKCKELGIEQKDIVAMQGPFSKELNQALYKQFHVDVVVTKESGKQGSFDEKVTAALDLGLDVILIKRPTVAYEKVTHGVHGVLDYLQGVYMKEEK</sequence>
<comment type="pathway">
    <text evidence="1">Cofactor biosynthesis; adenosylcobalamin biosynthesis.</text>
</comment>
<organism evidence="4 5">
    <name type="scientific">Alteribacillus persepolensis</name>
    <dbReference type="NCBI Taxonomy" id="568899"/>
    <lineage>
        <taxon>Bacteria</taxon>
        <taxon>Bacillati</taxon>
        <taxon>Bacillota</taxon>
        <taxon>Bacilli</taxon>
        <taxon>Bacillales</taxon>
        <taxon>Bacillaceae</taxon>
        <taxon>Alteribacillus</taxon>
    </lineage>
</organism>